<sequence>MQEPELPESPAKGGSELPKSGQSDQSDSEDEGGELPKTATTYPLMSLVGSLIMAAGMALLKLRPSRG</sequence>
<dbReference type="EMBL" id="FOOK01000025">
    <property type="protein sequence ID" value="SFG30644.1"/>
    <property type="molecule type" value="Genomic_DNA"/>
</dbReference>
<evidence type="ECO:0000256" key="3">
    <source>
        <dbReference type="ARBA" id="ARBA00022525"/>
    </source>
</evidence>
<dbReference type="InterPro" id="IPR019931">
    <property type="entry name" value="LPXTG_anchor"/>
</dbReference>
<keyword evidence="3" id="KW-0964">Secreted</keyword>
<evidence type="ECO:0000256" key="5">
    <source>
        <dbReference type="ARBA" id="ARBA00023088"/>
    </source>
</evidence>
<feature type="domain" description="Gram-positive cocci surface proteins LPxTG" evidence="8">
    <location>
        <begin position="30"/>
        <end position="63"/>
    </location>
</feature>
<keyword evidence="10" id="KW-1185">Reference proteome</keyword>
<feature type="transmembrane region" description="Helical" evidence="7">
    <location>
        <begin position="42"/>
        <end position="60"/>
    </location>
</feature>
<name>A0A1I2QQM5_9BACL</name>
<feature type="region of interest" description="Disordered" evidence="6">
    <location>
        <begin position="1"/>
        <end position="39"/>
    </location>
</feature>
<accession>A0A1I2QQM5</accession>
<proteinExistence type="predicted"/>
<reference evidence="9 10" key="1">
    <citation type="submission" date="2016-10" db="EMBL/GenBank/DDBJ databases">
        <authorList>
            <person name="de Groot N.N."/>
        </authorList>
    </citation>
    <scope>NUCLEOTIDE SEQUENCE [LARGE SCALE GENOMIC DNA]</scope>
    <source>
        <strain evidence="9 10">DSM 44945</strain>
    </source>
</reference>
<evidence type="ECO:0000313" key="10">
    <source>
        <dbReference type="Proteomes" id="UP000198661"/>
    </source>
</evidence>
<keyword evidence="5" id="KW-0572">Peptidoglycan-anchor</keyword>
<protein>
    <recommendedName>
        <fullName evidence="8">Gram-positive cocci surface proteins LPxTG domain-containing protein</fullName>
    </recommendedName>
</protein>
<evidence type="ECO:0000256" key="6">
    <source>
        <dbReference type="SAM" id="MobiDB-lite"/>
    </source>
</evidence>
<dbReference type="Pfam" id="PF00746">
    <property type="entry name" value="Gram_pos_anchor"/>
    <property type="match status" value="1"/>
</dbReference>
<gene>
    <name evidence="9" type="ORF">SAMN04488025_12548</name>
</gene>
<organism evidence="9 10">
    <name type="scientific">Planifilum fulgidum</name>
    <dbReference type="NCBI Taxonomy" id="201973"/>
    <lineage>
        <taxon>Bacteria</taxon>
        <taxon>Bacillati</taxon>
        <taxon>Bacillota</taxon>
        <taxon>Bacilli</taxon>
        <taxon>Bacillales</taxon>
        <taxon>Thermoactinomycetaceae</taxon>
        <taxon>Planifilum</taxon>
    </lineage>
</organism>
<keyword evidence="4" id="KW-0732">Signal</keyword>
<evidence type="ECO:0000256" key="4">
    <source>
        <dbReference type="ARBA" id="ARBA00022729"/>
    </source>
</evidence>
<dbReference type="Proteomes" id="UP000198661">
    <property type="component" value="Unassembled WGS sequence"/>
</dbReference>
<evidence type="ECO:0000313" key="9">
    <source>
        <dbReference type="EMBL" id="SFG30644.1"/>
    </source>
</evidence>
<evidence type="ECO:0000256" key="1">
    <source>
        <dbReference type="ARBA" id="ARBA00004168"/>
    </source>
</evidence>
<comment type="subcellular location">
    <subcellularLocation>
        <location evidence="1">Secreted</location>
        <location evidence="1">Cell wall</location>
        <topology evidence="1">Peptidoglycan-anchor</topology>
    </subcellularLocation>
</comment>
<evidence type="ECO:0000256" key="7">
    <source>
        <dbReference type="SAM" id="Phobius"/>
    </source>
</evidence>
<keyword evidence="7" id="KW-0472">Membrane</keyword>
<dbReference type="STRING" id="201973.SAMN04488025_12548"/>
<keyword evidence="7" id="KW-0812">Transmembrane</keyword>
<keyword evidence="7" id="KW-1133">Transmembrane helix</keyword>
<evidence type="ECO:0000259" key="8">
    <source>
        <dbReference type="Pfam" id="PF00746"/>
    </source>
</evidence>
<evidence type="ECO:0000256" key="2">
    <source>
        <dbReference type="ARBA" id="ARBA00022512"/>
    </source>
</evidence>
<dbReference type="AlphaFoldDB" id="A0A1I2QQM5"/>
<keyword evidence="2" id="KW-0134">Cell wall</keyword>